<comment type="caution">
    <text evidence="1">The sequence shown here is derived from an EMBL/GenBank/DDBJ whole genome shotgun (WGS) entry which is preliminary data.</text>
</comment>
<evidence type="ECO:0008006" key="3">
    <source>
        <dbReference type="Google" id="ProtNLM"/>
    </source>
</evidence>
<sequence>MKSFFAVFLIIIGVSSARGQSPEMNHIEVAILGTFHIGETSDFQDAGVDDILTRKRQREVRALVRKLAAFKLDKIFVENTPSAQGLWDKVYAEYQEGKLPTNGQILENEIFQFGIRIAKILNLQRGVFCINYDHSEGEQLYHNEAQKKWADFSKSISASKPGVSQHFRTDGLAKFTFQSMLQKHEQWKSLPLKEHLIQMNKESYLRELQYVNTLSWMDNNAAGIGAEITSREYYRNLKIIQNLISHLRSTDKRILIVYGAAHAKIFKNILESHPVFEVVDIEKILR</sequence>
<dbReference type="EMBL" id="LGTQ01000013">
    <property type="protein sequence ID" value="KPM46926.1"/>
    <property type="molecule type" value="Genomic_DNA"/>
</dbReference>
<evidence type="ECO:0000313" key="2">
    <source>
        <dbReference type="Proteomes" id="UP000050454"/>
    </source>
</evidence>
<proteinExistence type="predicted"/>
<reference evidence="1 2" key="1">
    <citation type="submission" date="2015-07" db="EMBL/GenBank/DDBJ databases">
        <title>The draft genome sequence of Leadbetterella sp. JN14-9.</title>
        <authorList>
            <person name="Liu Y."/>
            <person name="Du J."/>
            <person name="Shao Z."/>
        </authorList>
    </citation>
    <scope>NUCLEOTIDE SEQUENCE [LARGE SCALE GENOMIC DNA]</scope>
    <source>
        <strain evidence="1 2">JN14-9</strain>
    </source>
</reference>
<keyword evidence="2" id="KW-1185">Reference proteome</keyword>
<dbReference type="AlphaFoldDB" id="A0A0P7BII6"/>
<gene>
    <name evidence="1" type="ORF">AFM12_16975</name>
</gene>
<dbReference type="Pfam" id="PF18950">
    <property type="entry name" value="DUF5694"/>
    <property type="match status" value="1"/>
</dbReference>
<dbReference type="STRING" id="1605367.AFM12_16975"/>
<dbReference type="Proteomes" id="UP000050454">
    <property type="component" value="Unassembled WGS sequence"/>
</dbReference>
<organism evidence="1 2">
    <name type="scientific">Jiulongibacter sediminis</name>
    <dbReference type="NCBI Taxonomy" id="1605367"/>
    <lineage>
        <taxon>Bacteria</taxon>
        <taxon>Pseudomonadati</taxon>
        <taxon>Bacteroidota</taxon>
        <taxon>Cytophagia</taxon>
        <taxon>Cytophagales</taxon>
        <taxon>Leadbetterellaceae</taxon>
        <taxon>Jiulongibacter</taxon>
    </lineage>
</organism>
<name>A0A0P7BII6_9BACT</name>
<evidence type="ECO:0000313" key="1">
    <source>
        <dbReference type="EMBL" id="KPM46926.1"/>
    </source>
</evidence>
<dbReference type="InterPro" id="IPR043749">
    <property type="entry name" value="DUF5694"/>
</dbReference>
<accession>A0A0P7BII6</accession>
<protein>
    <recommendedName>
        <fullName evidence="3">TraB/GumN family protein</fullName>
    </recommendedName>
</protein>